<dbReference type="GO" id="GO:0006352">
    <property type="term" value="P:DNA-templated transcription initiation"/>
    <property type="evidence" value="ECO:0007669"/>
    <property type="project" value="InterPro"/>
</dbReference>
<dbReference type="Pfam" id="PF04542">
    <property type="entry name" value="Sigma70_r2"/>
    <property type="match status" value="1"/>
</dbReference>
<dbReference type="STRING" id="1203610.HMPREF1536_01345"/>
<gene>
    <name evidence="7" type="ORF">HMPREF1536_01345</name>
</gene>
<dbReference type="InterPro" id="IPR013325">
    <property type="entry name" value="RNA_pol_sigma_r2"/>
</dbReference>
<evidence type="ECO:0000259" key="5">
    <source>
        <dbReference type="Pfam" id="PF04542"/>
    </source>
</evidence>
<accession>A0A0F5JL07</accession>
<evidence type="ECO:0000259" key="6">
    <source>
        <dbReference type="Pfam" id="PF08281"/>
    </source>
</evidence>
<dbReference type="InterPro" id="IPR014327">
    <property type="entry name" value="RNA_pol_sigma70_bacteroid"/>
</dbReference>
<dbReference type="SUPFAM" id="SSF88946">
    <property type="entry name" value="Sigma2 domain of RNA polymerase sigma factors"/>
    <property type="match status" value="1"/>
</dbReference>
<feature type="domain" description="RNA polymerase sigma factor 70 region 4 type 2" evidence="6">
    <location>
        <begin position="122"/>
        <end position="173"/>
    </location>
</feature>
<reference evidence="7 8" key="1">
    <citation type="submission" date="2013-04" db="EMBL/GenBank/DDBJ databases">
        <title>The Genome Sequence of Parabacteroides gordonii DSM 23371.</title>
        <authorList>
            <consortium name="The Broad Institute Genomics Platform"/>
            <person name="Earl A."/>
            <person name="Ward D."/>
            <person name="Feldgarden M."/>
            <person name="Gevers D."/>
            <person name="Martens E."/>
            <person name="Sakamoto M."/>
            <person name="Benno Y."/>
            <person name="Suzuki N."/>
            <person name="Matsunaga N."/>
            <person name="Koshihara K."/>
            <person name="Seki M."/>
            <person name="Komiya H."/>
            <person name="Walker B."/>
            <person name="Young S."/>
            <person name="Zeng Q."/>
            <person name="Gargeya S."/>
            <person name="Fitzgerald M."/>
            <person name="Haas B."/>
            <person name="Abouelleil A."/>
            <person name="Allen A.W."/>
            <person name="Alvarado L."/>
            <person name="Arachchi H.M."/>
            <person name="Berlin A.M."/>
            <person name="Chapman S.B."/>
            <person name="Gainer-Dewar J."/>
            <person name="Goldberg J."/>
            <person name="Griggs A."/>
            <person name="Gujja S."/>
            <person name="Hansen M."/>
            <person name="Howarth C."/>
            <person name="Imamovic A."/>
            <person name="Ireland A."/>
            <person name="Larimer J."/>
            <person name="McCowan C."/>
            <person name="Murphy C."/>
            <person name="Pearson M."/>
            <person name="Poon T.W."/>
            <person name="Priest M."/>
            <person name="Roberts A."/>
            <person name="Saif S."/>
            <person name="Shea T."/>
            <person name="Sisk P."/>
            <person name="Sykes S."/>
            <person name="Wortman J."/>
            <person name="Nusbaum C."/>
            <person name="Birren B."/>
        </authorList>
    </citation>
    <scope>NUCLEOTIDE SEQUENCE [LARGE SCALE GENOMIC DNA]</scope>
    <source>
        <strain evidence="7 8">MS-1</strain>
    </source>
</reference>
<evidence type="ECO:0000313" key="7">
    <source>
        <dbReference type="EMBL" id="KKB58468.1"/>
    </source>
</evidence>
<dbReference type="InterPro" id="IPR039425">
    <property type="entry name" value="RNA_pol_sigma-70-like"/>
</dbReference>
<sequence length="188" mass="22113">MEQRLFGSGKEDYSKVYTIYFPKLVRFSETYLLSKEEAENIVQDIFLYLWENREQIPLLGNMNAYLFTVVKNRCIDFLRKQTQVGKQKQLLSELEEKELQFKLYSLQKFDENNLSVSDIDTLITQAVDSLPARCKEIFILSRMEGLRHKEIAERLNISVNTIESQIAIALKKLKVTLKDYVPLFIFII</sequence>
<dbReference type="AlphaFoldDB" id="A0A0F5JL07"/>
<name>A0A0F5JL07_9BACT</name>
<dbReference type="RefSeq" id="WP_028727145.1">
    <property type="nucleotide sequence ID" value="NZ_AUAE01000012.1"/>
</dbReference>
<evidence type="ECO:0000313" key="8">
    <source>
        <dbReference type="Proteomes" id="UP000033035"/>
    </source>
</evidence>
<dbReference type="EMBL" id="AQHW01000009">
    <property type="protein sequence ID" value="KKB58468.1"/>
    <property type="molecule type" value="Genomic_DNA"/>
</dbReference>
<keyword evidence="2" id="KW-0805">Transcription regulation</keyword>
<dbReference type="GO" id="GO:0003677">
    <property type="term" value="F:DNA binding"/>
    <property type="evidence" value="ECO:0007669"/>
    <property type="project" value="InterPro"/>
</dbReference>
<dbReference type="PANTHER" id="PTHR43133:SF46">
    <property type="entry name" value="RNA POLYMERASE SIGMA-70 FACTOR ECF SUBFAMILY"/>
    <property type="match status" value="1"/>
</dbReference>
<dbReference type="PANTHER" id="PTHR43133">
    <property type="entry name" value="RNA POLYMERASE ECF-TYPE SIGMA FACTO"/>
    <property type="match status" value="1"/>
</dbReference>
<feature type="domain" description="RNA polymerase sigma-70 region 2" evidence="5">
    <location>
        <begin position="17"/>
        <end position="82"/>
    </location>
</feature>
<keyword evidence="3" id="KW-0731">Sigma factor</keyword>
<dbReference type="SUPFAM" id="SSF88659">
    <property type="entry name" value="Sigma3 and sigma4 domains of RNA polymerase sigma factors"/>
    <property type="match status" value="1"/>
</dbReference>
<evidence type="ECO:0000256" key="2">
    <source>
        <dbReference type="ARBA" id="ARBA00023015"/>
    </source>
</evidence>
<dbReference type="Gene3D" id="1.10.10.10">
    <property type="entry name" value="Winged helix-like DNA-binding domain superfamily/Winged helix DNA-binding domain"/>
    <property type="match status" value="1"/>
</dbReference>
<dbReference type="InterPro" id="IPR013324">
    <property type="entry name" value="RNA_pol_sigma_r3/r4-like"/>
</dbReference>
<organism evidence="7 8">
    <name type="scientific">Parabacteroides gordonii MS-1 = DSM 23371</name>
    <dbReference type="NCBI Taxonomy" id="1203610"/>
    <lineage>
        <taxon>Bacteria</taxon>
        <taxon>Pseudomonadati</taxon>
        <taxon>Bacteroidota</taxon>
        <taxon>Bacteroidia</taxon>
        <taxon>Bacteroidales</taxon>
        <taxon>Tannerellaceae</taxon>
        <taxon>Parabacteroides</taxon>
    </lineage>
</organism>
<dbReference type="InterPro" id="IPR007627">
    <property type="entry name" value="RNA_pol_sigma70_r2"/>
</dbReference>
<dbReference type="PATRIC" id="fig|1203610.3.peg.1375"/>
<keyword evidence="4" id="KW-0804">Transcription</keyword>
<dbReference type="Pfam" id="PF08281">
    <property type="entry name" value="Sigma70_r4_2"/>
    <property type="match status" value="1"/>
</dbReference>
<dbReference type="Proteomes" id="UP000033035">
    <property type="component" value="Unassembled WGS sequence"/>
</dbReference>
<dbReference type="NCBIfam" id="TIGR02937">
    <property type="entry name" value="sigma70-ECF"/>
    <property type="match status" value="1"/>
</dbReference>
<keyword evidence="8" id="KW-1185">Reference proteome</keyword>
<protein>
    <submittedName>
        <fullName evidence="7">RNA polymerase sigma-70 factor</fullName>
    </submittedName>
</protein>
<dbReference type="GO" id="GO:0016987">
    <property type="term" value="F:sigma factor activity"/>
    <property type="evidence" value="ECO:0007669"/>
    <property type="project" value="UniProtKB-KW"/>
</dbReference>
<comment type="caution">
    <text evidence="7">The sequence shown here is derived from an EMBL/GenBank/DDBJ whole genome shotgun (WGS) entry which is preliminary data.</text>
</comment>
<dbReference type="CDD" id="cd06171">
    <property type="entry name" value="Sigma70_r4"/>
    <property type="match status" value="1"/>
</dbReference>
<dbReference type="NCBIfam" id="TIGR02985">
    <property type="entry name" value="Sig70_bacteroi1"/>
    <property type="match status" value="1"/>
</dbReference>
<comment type="similarity">
    <text evidence="1">Belongs to the sigma-70 factor family. ECF subfamily.</text>
</comment>
<dbReference type="Gene3D" id="1.10.1740.10">
    <property type="match status" value="1"/>
</dbReference>
<evidence type="ECO:0000256" key="1">
    <source>
        <dbReference type="ARBA" id="ARBA00010641"/>
    </source>
</evidence>
<dbReference type="InterPro" id="IPR036388">
    <property type="entry name" value="WH-like_DNA-bd_sf"/>
</dbReference>
<proteinExistence type="inferred from homology"/>
<evidence type="ECO:0000256" key="3">
    <source>
        <dbReference type="ARBA" id="ARBA00023082"/>
    </source>
</evidence>
<dbReference type="InterPro" id="IPR013249">
    <property type="entry name" value="RNA_pol_sigma70_r4_t2"/>
</dbReference>
<dbReference type="HOGENOM" id="CLU_047691_4_0_10"/>
<evidence type="ECO:0000256" key="4">
    <source>
        <dbReference type="ARBA" id="ARBA00023163"/>
    </source>
</evidence>
<dbReference type="InterPro" id="IPR014284">
    <property type="entry name" value="RNA_pol_sigma-70_dom"/>
</dbReference>